<keyword evidence="3" id="KW-1185">Reference proteome</keyword>
<comment type="caution">
    <text evidence="2">The sequence shown here is derived from an EMBL/GenBank/DDBJ whole genome shotgun (WGS) entry which is preliminary data.</text>
</comment>
<feature type="transmembrane region" description="Helical" evidence="1">
    <location>
        <begin position="371"/>
        <end position="389"/>
    </location>
</feature>
<keyword evidence="1" id="KW-1133">Transmembrane helix</keyword>
<reference evidence="2" key="1">
    <citation type="submission" date="2021-03" db="EMBL/GenBank/DDBJ databases">
        <title>Fibrella sp. HMF5335 genome sequencing and assembly.</title>
        <authorList>
            <person name="Kang H."/>
            <person name="Kim H."/>
            <person name="Bae S."/>
            <person name="Joh K."/>
        </authorList>
    </citation>
    <scope>NUCLEOTIDE SEQUENCE</scope>
    <source>
        <strain evidence="2">HMF5335</strain>
    </source>
</reference>
<gene>
    <name evidence="2" type="ORF">J2I47_22850</name>
</gene>
<evidence type="ECO:0000313" key="2">
    <source>
        <dbReference type="EMBL" id="MBO0939406.1"/>
    </source>
</evidence>
<feature type="transmembrane region" description="Helical" evidence="1">
    <location>
        <begin position="331"/>
        <end position="351"/>
    </location>
</feature>
<feature type="transmembrane region" description="Helical" evidence="1">
    <location>
        <begin position="294"/>
        <end position="311"/>
    </location>
</feature>
<feature type="transmembrane region" description="Helical" evidence="1">
    <location>
        <begin position="81"/>
        <end position="101"/>
    </location>
</feature>
<dbReference type="EMBL" id="JAFMYV010000014">
    <property type="protein sequence ID" value="MBO0939406.1"/>
    <property type="molecule type" value="Genomic_DNA"/>
</dbReference>
<keyword evidence="1" id="KW-0812">Transmembrane</keyword>
<feature type="transmembrane region" description="Helical" evidence="1">
    <location>
        <begin position="209"/>
        <end position="228"/>
    </location>
</feature>
<evidence type="ECO:0000313" key="3">
    <source>
        <dbReference type="Proteomes" id="UP000664034"/>
    </source>
</evidence>
<feature type="transmembrane region" description="Helical" evidence="1">
    <location>
        <begin position="175"/>
        <end position="203"/>
    </location>
</feature>
<evidence type="ECO:0000256" key="1">
    <source>
        <dbReference type="SAM" id="Phobius"/>
    </source>
</evidence>
<name>A0A939GJD7_9BACT</name>
<sequence>MALMALPVLYYIGTVLWYAYDFPYMDDYPVVVDFLNKLPAATTVGEKVALLMEQNNFHRLVLAKGIAWANVLLTGSVDFRVLQYVGLFFLLLTAWVLWQTGVKGRPARSQTPLDEVADKEDGMLSALLFLPVLFLLFQFQGWNIAFWSIVAVSNVGAPALALLAFYLANRQREGWAILMGLVALFTNGNGIVVLPLLVLCWAFQQRWRWMLSTVAVAVVALAFYFQNYQNPSGGAVSARLSPSTVGHLLALDTAFLGALVYHPAVPWLPVLLGSFTIGWTFYLLLIRYDQTNPTLFWLLVFLHLSGLMLAVNRIQNDTSIVFASRYRNITALHIAAVYLTVVEALSSGALLRRGRLIRRSNAPPDMQTIVIRLATVATAGLWLVSNWTYHSKIVRFRELKQTDNLLWRQVGQVRGSAPQYNPVQQLGIMAERMTFKPKEESLAALQSRPVSVTPVNTPGDSLQYGIDQYVERDGFVVISGWAKVARRKANFNDTFVGIETPNGWQYYTTLFHQRLEKADSANDKDTGFIAIISYQSKTPKMSLFVKSGRFSAGRLIKQ</sequence>
<feature type="transmembrane region" description="Helical" evidence="1">
    <location>
        <begin position="122"/>
        <end position="139"/>
    </location>
</feature>
<feature type="transmembrane region" description="Helical" evidence="1">
    <location>
        <begin position="145"/>
        <end position="168"/>
    </location>
</feature>
<keyword evidence="1" id="KW-0472">Membrane</keyword>
<accession>A0A939GJD7</accession>
<feature type="transmembrane region" description="Helical" evidence="1">
    <location>
        <begin position="240"/>
        <end position="261"/>
    </location>
</feature>
<dbReference type="AlphaFoldDB" id="A0A939GJD7"/>
<dbReference type="Proteomes" id="UP000664034">
    <property type="component" value="Unassembled WGS sequence"/>
</dbReference>
<proteinExistence type="predicted"/>
<organism evidence="2 3">
    <name type="scientific">Fibrella rubiginis</name>
    <dbReference type="NCBI Taxonomy" id="2817060"/>
    <lineage>
        <taxon>Bacteria</taxon>
        <taxon>Pseudomonadati</taxon>
        <taxon>Bacteroidota</taxon>
        <taxon>Cytophagia</taxon>
        <taxon>Cytophagales</taxon>
        <taxon>Spirosomataceae</taxon>
        <taxon>Fibrella</taxon>
    </lineage>
</organism>
<feature type="transmembrane region" description="Helical" evidence="1">
    <location>
        <begin position="267"/>
        <end position="285"/>
    </location>
</feature>
<protein>
    <submittedName>
        <fullName evidence="2">Uncharacterized protein</fullName>
    </submittedName>
</protein>